<dbReference type="Gramene" id="ORUFI07G14760.1">
    <property type="protein sequence ID" value="ORUFI07G14760.1"/>
    <property type="gene ID" value="ORUFI07G14760"/>
</dbReference>
<feature type="compositionally biased region" description="Gly residues" evidence="1">
    <location>
        <begin position="107"/>
        <end position="118"/>
    </location>
</feature>
<dbReference type="EnsemblPlants" id="ORUFI07G14760.1">
    <property type="protein sequence ID" value="ORUFI07G14760.1"/>
    <property type="gene ID" value="ORUFI07G14760"/>
</dbReference>
<evidence type="ECO:0000256" key="1">
    <source>
        <dbReference type="SAM" id="MobiDB-lite"/>
    </source>
</evidence>
<evidence type="ECO:0000313" key="2">
    <source>
        <dbReference type="EnsemblPlants" id="ORUFI07G14760.1"/>
    </source>
</evidence>
<feature type="region of interest" description="Disordered" evidence="1">
    <location>
        <begin position="1"/>
        <end position="153"/>
    </location>
</feature>
<name>A0A0E0Q895_ORYRU</name>
<accession>A0A0E0Q895</accession>
<organism evidence="2 3">
    <name type="scientific">Oryza rufipogon</name>
    <name type="common">Brownbeard rice</name>
    <name type="synonym">Asian wild rice</name>
    <dbReference type="NCBI Taxonomy" id="4529"/>
    <lineage>
        <taxon>Eukaryota</taxon>
        <taxon>Viridiplantae</taxon>
        <taxon>Streptophyta</taxon>
        <taxon>Embryophyta</taxon>
        <taxon>Tracheophyta</taxon>
        <taxon>Spermatophyta</taxon>
        <taxon>Magnoliopsida</taxon>
        <taxon>Liliopsida</taxon>
        <taxon>Poales</taxon>
        <taxon>Poaceae</taxon>
        <taxon>BOP clade</taxon>
        <taxon>Oryzoideae</taxon>
        <taxon>Oryzeae</taxon>
        <taxon>Oryzinae</taxon>
        <taxon>Oryza</taxon>
    </lineage>
</organism>
<feature type="compositionally biased region" description="Basic and acidic residues" evidence="1">
    <location>
        <begin position="20"/>
        <end position="38"/>
    </location>
</feature>
<feature type="compositionally biased region" description="Gly residues" evidence="1">
    <location>
        <begin position="71"/>
        <end position="80"/>
    </location>
</feature>
<keyword evidence="3" id="KW-1185">Reference proteome</keyword>
<reference evidence="2" key="2">
    <citation type="submission" date="2015-06" db="UniProtKB">
        <authorList>
            <consortium name="EnsemblPlants"/>
        </authorList>
    </citation>
    <scope>IDENTIFICATION</scope>
</reference>
<sequence length="182" mass="18916">MGRKREGDGSSSGRGIAGGRRAEEDWRRGAQRAEEARHGRSVAGRRSRGIGGGVAGGEWRERSVAGRRSRGIGGAVTGGRGAEELRYRRRGRERSRRGGAQKRRGRPGGVGPWSGRGGQAASVRGAAGRRRGAVGGAAGRRGRRSGGAGGDSGALSLHIHHLSASTPMVARVRLGGEQLRMA</sequence>
<dbReference type="Proteomes" id="UP000008022">
    <property type="component" value="Unassembled WGS sequence"/>
</dbReference>
<feature type="compositionally biased region" description="Basic residues" evidence="1">
    <location>
        <begin position="87"/>
        <end position="106"/>
    </location>
</feature>
<reference evidence="3" key="1">
    <citation type="submission" date="2013-06" db="EMBL/GenBank/DDBJ databases">
        <authorList>
            <person name="Zhao Q."/>
        </authorList>
    </citation>
    <scope>NUCLEOTIDE SEQUENCE</scope>
    <source>
        <strain evidence="3">cv. W1943</strain>
    </source>
</reference>
<protein>
    <submittedName>
        <fullName evidence="2">Uncharacterized protein</fullName>
    </submittedName>
</protein>
<feature type="compositionally biased region" description="Gly residues" evidence="1">
    <location>
        <begin position="133"/>
        <end position="152"/>
    </location>
</feature>
<dbReference type="OMA" id="REGKWRC"/>
<dbReference type="HOGENOM" id="CLU_1484333_0_0_1"/>
<evidence type="ECO:0000313" key="3">
    <source>
        <dbReference type="Proteomes" id="UP000008022"/>
    </source>
</evidence>
<proteinExistence type="predicted"/>
<feature type="compositionally biased region" description="Basic residues" evidence="1">
    <location>
        <begin position="39"/>
        <end position="48"/>
    </location>
</feature>
<dbReference type="AlphaFoldDB" id="A0A0E0Q895"/>